<dbReference type="GO" id="GO:0005524">
    <property type="term" value="F:ATP binding"/>
    <property type="evidence" value="ECO:0007669"/>
    <property type="project" value="UniProtKB-KW"/>
</dbReference>
<keyword evidence="2" id="KW-0067">ATP-binding</keyword>
<dbReference type="Proteomes" id="UP001163255">
    <property type="component" value="Chromosome"/>
</dbReference>
<feature type="coiled-coil region" evidence="1">
    <location>
        <begin position="472"/>
        <end position="541"/>
    </location>
</feature>
<feature type="coiled-coil region" evidence="1">
    <location>
        <begin position="678"/>
        <end position="737"/>
    </location>
</feature>
<dbReference type="InterPro" id="IPR021979">
    <property type="entry name" value="DUF3584"/>
</dbReference>
<keyword evidence="3" id="KW-1185">Reference proteome</keyword>
<name>A0ABY6GU81_9GAMM</name>
<sequence length="1235" mass="142555">MSELLEMHSVDGYAAGKIIGVRLDGNTNVNGANASGKTTLIKMAPTFYAVPPSTLQRQDANRRNFADYYLPNATSYLAFVYKRSDKFITVVITRKPGTSSLVYRFVHGRYKEQWFLQTSLGKPNFVITSNWRSHMTQAGYEVSRSVGYDDYRLIIQSNLRYTSSNRKKNDLINQYRRLYSYPTNGRDMSNIHLLANAVLQRKPSMEAIKSILESVLINQGFIDNGEFGLDLPSKKVNEWIENRNAYLSVDGQRDNIIDLENKQGQFDQMRSRLSEIKNLSEQRKKQLLEEQESLTETLSQHDSDIAEYNKQIKYIRNSTETEIQLVTAKMTEQQKTIQGLELRKNTFEKEDIHAQRALASRKGELKELLQQAEKYLTDLQDGVKDIVQHYRNARNSAESEAQGKKSQLTGQRDSYKLDYQKYLLELKENLLHERSILTDKKSEEDRRVQRQIEKFIGDIGLLQGKLENVGPAPEITEQREDLKNEQEQINSNLEDTRQDIELAQELLKQAKVQLDQCISEKQALQNAITQTRDALELARERFTPKDGSLLSFLRANVPNWADNISRVIQPELLLRRDLHPRLIEHEHAFYGVDLDISGIEMPEFANDEALQAEIRHLDEHLAKLLTKLDKHEELEALRKKEHIEAEKSVAREKHHLKLCKRQFDDVNNDITELNVQAEHSIIKQRKDIEKQKSDLEEQKRLQQTRLKKLQDEYDSAYKNLDAAHHEAENNAIATRNEQLAMVDSEIASVDESLDIRLSEINEEEADQMRKEGVDERAINRARQETKKAREDHADAIHATNVIEQYTEFMETHWPEHEVLSVLVADLKAEILKLEKERNESVDKLQSVINKLNSDKEKVDEKLEIVNHDLSMLTNSQTRMRNTALPDSAPKLTTIHTAAYLIQRWQDVQTESNKLCETGCNLFKTIHRAFTRNERSRPFEFFQRLSSENRDTDERWESEERWAVAAPYLIKYLNDSHKSNADLLRDSAKMLGQNLSDFSAKLERIHKQVRTLGNQVTEQTESICGDFEALDRLSVKVFSNVDKLDYYASLKSFALIHNDWVATSLNSLPNEEYLHRLDGIKTMMEKTGLSVKVQNSFGIEVRVIDQGVEKIARRDKDMEGISSNGVSYLIIILIYNALVNLLRGGREDVLVWPIDELKDFDLDNTRAMVRQLNGDNIHIFSAFPDPDPAVLKYFQHLYQAKGRKDSNKRKLVRFAEIDVPSASDDLNAVMAIHSMA</sequence>
<dbReference type="RefSeq" id="WP_262598640.1">
    <property type="nucleotide sequence ID" value="NZ_CP103300.1"/>
</dbReference>
<feature type="coiled-coil region" evidence="1">
    <location>
        <begin position="259"/>
        <end position="304"/>
    </location>
</feature>
<accession>A0ABY6GU81</accession>
<reference evidence="2" key="1">
    <citation type="submission" date="2022-10" db="EMBL/GenBank/DDBJ databases">
        <title>Completed Genome Sequence of two octocoral isolated bacterium, Endozoicomonas euniceicola EF212T and Endozoicomonas gorgoniicola PS125T.</title>
        <authorList>
            <person name="Chiou Y.-J."/>
            <person name="Chen Y.-H."/>
        </authorList>
    </citation>
    <scope>NUCLEOTIDE SEQUENCE</scope>
    <source>
        <strain evidence="2">EF212</strain>
    </source>
</reference>
<feature type="coiled-coil region" evidence="1">
    <location>
        <begin position="816"/>
        <end position="868"/>
    </location>
</feature>
<keyword evidence="2" id="KW-0547">Nucleotide-binding</keyword>
<dbReference type="EMBL" id="CP103300">
    <property type="protein sequence ID" value="UYM16341.1"/>
    <property type="molecule type" value="Genomic_DNA"/>
</dbReference>
<dbReference type="Pfam" id="PF12128">
    <property type="entry name" value="DUF3584"/>
    <property type="match status" value="1"/>
</dbReference>
<organism evidence="2 3">
    <name type="scientific">Endozoicomonas euniceicola</name>
    <dbReference type="NCBI Taxonomy" id="1234143"/>
    <lineage>
        <taxon>Bacteria</taxon>
        <taxon>Pseudomonadati</taxon>
        <taxon>Pseudomonadota</taxon>
        <taxon>Gammaproteobacteria</taxon>
        <taxon>Oceanospirillales</taxon>
        <taxon>Endozoicomonadaceae</taxon>
        <taxon>Endozoicomonas</taxon>
    </lineage>
</organism>
<evidence type="ECO:0000256" key="1">
    <source>
        <dbReference type="SAM" id="Coils"/>
    </source>
</evidence>
<evidence type="ECO:0000313" key="3">
    <source>
        <dbReference type="Proteomes" id="UP001163255"/>
    </source>
</evidence>
<evidence type="ECO:0000313" key="2">
    <source>
        <dbReference type="EMBL" id="UYM16341.1"/>
    </source>
</evidence>
<protein>
    <submittedName>
        <fullName evidence="2">ATP-binding protein</fullName>
    </submittedName>
</protein>
<keyword evidence="1" id="KW-0175">Coiled coil</keyword>
<gene>
    <name evidence="2" type="ORF">NX720_26705</name>
</gene>
<proteinExistence type="predicted"/>